<accession>A0A5J4JL70</accession>
<keyword evidence="4 5" id="KW-0472">Membrane</keyword>
<name>A0A5J4JL70_9BACI</name>
<feature type="transmembrane region" description="Helical" evidence="5">
    <location>
        <begin position="223"/>
        <end position="242"/>
    </location>
</feature>
<evidence type="ECO:0000256" key="4">
    <source>
        <dbReference type="ARBA" id="ARBA00023136"/>
    </source>
</evidence>
<feature type="transmembrane region" description="Helical" evidence="5">
    <location>
        <begin position="134"/>
        <end position="159"/>
    </location>
</feature>
<dbReference type="InterPro" id="IPR051784">
    <property type="entry name" value="Nod_factor_ABC_transporter"/>
</dbReference>
<evidence type="ECO:0000313" key="7">
    <source>
        <dbReference type="EMBL" id="GER71435.1"/>
    </source>
</evidence>
<dbReference type="Proteomes" id="UP000391919">
    <property type="component" value="Unassembled WGS sequence"/>
</dbReference>
<feature type="transmembrane region" description="Helical" evidence="5">
    <location>
        <begin position="49"/>
        <end position="67"/>
    </location>
</feature>
<dbReference type="PANTHER" id="PTHR43229">
    <property type="entry name" value="NODULATION PROTEIN J"/>
    <property type="match status" value="1"/>
</dbReference>
<evidence type="ECO:0000256" key="1">
    <source>
        <dbReference type="ARBA" id="ARBA00004141"/>
    </source>
</evidence>
<organism evidence="7 8">
    <name type="scientific">Weizmannia acidilactici</name>
    <dbReference type="NCBI Taxonomy" id="2607726"/>
    <lineage>
        <taxon>Bacteria</taxon>
        <taxon>Bacillati</taxon>
        <taxon>Bacillota</taxon>
        <taxon>Bacilli</taxon>
        <taxon>Bacillales</taxon>
        <taxon>Bacillaceae</taxon>
        <taxon>Heyndrickxia</taxon>
    </lineage>
</organism>
<comment type="subcellular location">
    <subcellularLocation>
        <location evidence="1">Membrane</location>
        <topology evidence="1">Multi-pass membrane protein</topology>
    </subcellularLocation>
</comment>
<keyword evidence="2 5" id="KW-0812">Transmembrane</keyword>
<feature type="domain" description="ABC-2 type transporter transmembrane" evidence="6">
    <location>
        <begin position="49"/>
        <end position="239"/>
    </location>
</feature>
<dbReference type="InterPro" id="IPR000412">
    <property type="entry name" value="ABC_2_transport"/>
</dbReference>
<evidence type="ECO:0000259" key="6">
    <source>
        <dbReference type="Pfam" id="PF12698"/>
    </source>
</evidence>
<dbReference type="PANTHER" id="PTHR43229:SF2">
    <property type="entry name" value="NODULATION PROTEIN J"/>
    <property type="match status" value="1"/>
</dbReference>
<dbReference type="PIRSF" id="PIRSF006648">
    <property type="entry name" value="DrrB"/>
    <property type="match status" value="1"/>
</dbReference>
<dbReference type="Pfam" id="PF12698">
    <property type="entry name" value="ABC2_membrane_3"/>
    <property type="match status" value="1"/>
</dbReference>
<comment type="caution">
    <text evidence="7">The sequence shown here is derived from an EMBL/GenBank/DDBJ whole genome shotgun (WGS) entry which is preliminary data.</text>
</comment>
<evidence type="ECO:0000256" key="3">
    <source>
        <dbReference type="ARBA" id="ARBA00022989"/>
    </source>
</evidence>
<evidence type="ECO:0000256" key="5">
    <source>
        <dbReference type="SAM" id="Phobius"/>
    </source>
</evidence>
<evidence type="ECO:0000313" key="8">
    <source>
        <dbReference type="Proteomes" id="UP000391919"/>
    </source>
</evidence>
<feature type="transmembrane region" description="Helical" evidence="5">
    <location>
        <begin position="21"/>
        <end position="37"/>
    </location>
</feature>
<keyword evidence="8" id="KW-1185">Reference proteome</keyword>
<evidence type="ECO:0000256" key="2">
    <source>
        <dbReference type="ARBA" id="ARBA00022692"/>
    </source>
</evidence>
<feature type="transmembrane region" description="Helical" evidence="5">
    <location>
        <begin position="171"/>
        <end position="189"/>
    </location>
</feature>
<feature type="transmembrane region" description="Helical" evidence="5">
    <location>
        <begin position="104"/>
        <end position="128"/>
    </location>
</feature>
<proteinExistence type="predicted"/>
<dbReference type="AlphaFoldDB" id="A0A5J4JL70"/>
<protein>
    <submittedName>
        <fullName evidence="7">ABC transporter permease</fullName>
    </submittedName>
</protein>
<gene>
    <name evidence="7" type="ORF">BpJC7_27380</name>
</gene>
<sequence>MVRATLYLCRIELLKTFRNQYFIWPSLFWPLLFYFIYTDVVAVPNRYGGVRWAAFFLMSMASFSILAQSLSGLSLRFAQEKESGWARRLWITPLPRGGHLLSKIFAQMVLNAFILLFIFLAGAVVNGVRLPVEAWIGCFVWLWSGGLTFMALGLFIGMAANAQLSNALTNVLYLGLALAGGLWTPLPYLPKALQAIGVWLPSFRYGDGAWRLLSGEAPSAMDIGLLVVYFLIFVVLSIYSLARKKEG</sequence>
<dbReference type="InterPro" id="IPR013525">
    <property type="entry name" value="ABC2_TM"/>
</dbReference>
<dbReference type="EMBL" id="BKZQ01000048">
    <property type="protein sequence ID" value="GER71435.1"/>
    <property type="molecule type" value="Genomic_DNA"/>
</dbReference>
<dbReference type="GO" id="GO:0140359">
    <property type="term" value="F:ABC-type transporter activity"/>
    <property type="evidence" value="ECO:0007669"/>
    <property type="project" value="InterPro"/>
</dbReference>
<reference evidence="7 8" key="1">
    <citation type="submission" date="2019-09" db="EMBL/GenBank/DDBJ databases">
        <title>Draft genome sequence of Bacillus sp. JC-7.</title>
        <authorList>
            <person name="Tanaka N."/>
            <person name="Shiwa Y."/>
            <person name="Fujita N."/>
            <person name="Tanasupawat S."/>
        </authorList>
    </citation>
    <scope>NUCLEOTIDE SEQUENCE [LARGE SCALE GENOMIC DNA]</scope>
    <source>
        <strain evidence="7 8">JC-7</strain>
    </source>
</reference>
<dbReference type="GO" id="GO:0043190">
    <property type="term" value="C:ATP-binding cassette (ABC) transporter complex"/>
    <property type="evidence" value="ECO:0007669"/>
    <property type="project" value="InterPro"/>
</dbReference>
<keyword evidence="3 5" id="KW-1133">Transmembrane helix</keyword>